<sequence>MCSKNLECCDNTSNFRLTNGTNDSVTCDFNTKGKSTSGKLSTAAVLS</sequence>
<gene>
    <name evidence="1" type="ORF">T12_11953</name>
</gene>
<comment type="caution">
    <text evidence="1">The sequence shown here is derived from an EMBL/GenBank/DDBJ whole genome shotgun (WGS) entry which is preliminary data.</text>
</comment>
<proteinExistence type="predicted"/>
<organism evidence="1 2">
    <name type="scientific">Trichinella patagoniensis</name>
    <dbReference type="NCBI Taxonomy" id="990121"/>
    <lineage>
        <taxon>Eukaryota</taxon>
        <taxon>Metazoa</taxon>
        <taxon>Ecdysozoa</taxon>
        <taxon>Nematoda</taxon>
        <taxon>Enoplea</taxon>
        <taxon>Dorylaimia</taxon>
        <taxon>Trichinellida</taxon>
        <taxon>Trichinellidae</taxon>
        <taxon>Trichinella</taxon>
    </lineage>
</organism>
<evidence type="ECO:0000313" key="1">
    <source>
        <dbReference type="EMBL" id="KRY03504.1"/>
    </source>
</evidence>
<dbReference type="AlphaFoldDB" id="A0A0V0YTK8"/>
<dbReference type="Proteomes" id="UP000054783">
    <property type="component" value="Unassembled WGS sequence"/>
</dbReference>
<dbReference type="EMBL" id="JYDQ01002734">
    <property type="protein sequence ID" value="KRY03504.1"/>
    <property type="molecule type" value="Genomic_DNA"/>
</dbReference>
<accession>A0A0V0YTK8</accession>
<evidence type="ECO:0000313" key="2">
    <source>
        <dbReference type="Proteomes" id="UP000054783"/>
    </source>
</evidence>
<protein>
    <submittedName>
        <fullName evidence="1">Uncharacterized protein</fullName>
    </submittedName>
</protein>
<name>A0A0V0YTK8_9BILA</name>
<keyword evidence="2" id="KW-1185">Reference proteome</keyword>
<reference evidence="1 2" key="1">
    <citation type="submission" date="2015-01" db="EMBL/GenBank/DDBJ databases">
        <title>Evolution of Trichinella species and genotypes.</title>
        <authorList>
            <person name="Korhonen P.K."/>
            <person name="Edoardo P."/>
            <person name="Giuseppe L.R."/>
            <person name="Gasser R.B."/>
        </authorList>
    </citation>
    <scope>NUCLEOTIDE SEQUENCE [LARGE SCALE GENOMIC DNA]</scope>
    <source>
        <strain evidence="1">ISS2496</strain>
    </source>
</reference>